<keyword evidence="2" id="KW-1185">Reference proteome</keyword>
<name>A0A165R673_9AGAM</name>
<gene>
    <name evidence="1" type="ORF">NEOLEDRAFT_1136742</name>
</gene>
<reference evidence="1 2" key="1">
    <citation type="journal article" date="2016" name="Mol. Biol. Evol.">
        <title>Comparative Genomics of Early-Diverging Mushroom-Forming Fungi Provides Insights into the Origins of Lignocellulose Decay Capabilities.</title>
        <authorList>
            <person name="Nagy L.G."/>
            <person name="Riley R."/>
            <person name="Tritt A."/>
            <person name="Adam C."/>
            <person name="Daum C."/>
            <person name="Floudas D."/>
            <person name="Sun H."/>
            <person name="Yadav J.S."/>
            <person name="Pangilinan J."/>
            <person name="Larsson K.H."/>
            <person name="Matsuura K."/>
            <person name="Barry K."/>
            <person name="Labutti K."/>
            <person name="Kuo R."/>
            <person name="Ohm R.A."/>
            <person name="Bhattacharya S.S."/>
            <person name="Shirouzu T."/>
            <person name="Yoshinaga Y."/>
            <person name="Martin F.M."/>
            <person name="Grigoriev I.V."/>
            <person name="Hibbett D.S."/>
        </authorList>
    </citation>
    <scope>NUCLEOTIDE SEQUENCE [LARGE SCALE GENOMIC DNA]</scope>
    <source>
        <strain evidence="1 2">HHB14362 ss-1</strain>
    </source>
</reference>
<dbReference type="InParanoid" id="A0A165R673"/>
<organism evidence="1 2">
    <name type="scientific">Neolentinus lepideus HHB14362 ss-1</name>
    <dbReference type="NCBI Taxonomy" id="1314782"/>
    <lineage>
        <taxon>Eukaryota</taxon>
        <taxon>Fungi</taxon>
        <taxon>Dikarya</taxon>
        <taxon>Basidiomycota</taxon>
        <taxon>Agaricomycotina</taxon>
        <taxon>Agaricomycetes</taxon>
        <taxon>Gloeophyllales</taxon>
        <taxon>Gloeophyllaceae</taxon>
        <taxon>Neolentinus</taxon>
    </lineage>
</organism>
<dbReference type="EMBL" id="KV425586">
    <property type="protein sequence ID" value="KZT23361.1"/>
    <property type="molecule type" value="Genomic_DNA"/>
</dbReference>
<accession>A0A165R673</accession>
<evidence type="ECO:0000313" key="2">
    <source>
        <dbReference type="Proteomes" id="UP000076761"/>
    </source>
</evidence>
<sequence>MRWTNKRPAWFAIITCPFGECGRTQRNSVGVDAAAVNSSQSYRQGTVSMTPSRSSNHTDSARPCTWFRYPHFDSTLVPSSRELSQRRYLGNH</sequence>
<dbReference type="Proteomes" id="UP000076761">
    <property type="component" value="Unassembled WGS sequence"/>
</dbReference>
<proteinExistence type="predicted"/>
<protein>
    <submittedName>
        <fullName evidence="1">Uncharacterized protein</fullName>
    </submittedName>
</protein>
<evidence type="ECO:0000313" key="1">
    <source>
        <dbReference type="EMBL" id="KZT23361.1"/>
    </source>
</evidence>
<dbReference type="AlphaFoldDB" id="A0A165R673"/>